<dbReference type="GO" id="GO:0004065">
    <property type="term" value="F:arylsulfatase activity"/>
    <property type="evidence" value="ECO:0007669"/>
    <property type="project" value="TreeGrafter"/>
</dbReference>
<dbReference type="CDD" id="cd16148">
    <property type="entry name" value="sulfatase_like"/>
    <property type="match status" value="1"/>
</dbReference>
<comment type="similarity">
    <text evidence="1">Belongs to the sulfatase family.</text>
</comment>
<reference evidence="4" key="1">
    <citation type="journal article" date="2015" name="Nature">
        <title>Complex archaea that bridge the gap between prokaryotes and eukaryotes.</title>
        <authorList>
            <person name="Spang A."/>
            <person name="Saw J.H."/>
            <person name="Jorgensen S.L."/>
            <person name="Zaremba-Niedzwiedzka K."/>
            <person name="Martijn J."/>
            <person name="Lind A.E."/>
            <person name="van Eijk R."/>
            <person name="Schleper C."/>
            <person name="Guy L."/>
            <person name="Ettema T.J."/>
        </authorList>
    </citation>
    <scope>NUCLEOTIDE SEQUENCE</scope>
</reference>
<dbReference type="Pfam" id="PF00884">
    <property type="entry name" value="Sulfatase"/>
    <property type="match status" value="1"/>
</dbReference>
<evidence type="ECO:0000256" key="2">
    <source>
        <dbReference type="ARBA" id="ARBA00022801"/>
    </source>
</evidence>
<name>A0A0F9S558_9ZZZZ</name>
<keyword evidence="2" id="KW-0378">Hydrolase</keyword>
<dbReference type="PANTHER" id="PTHR42693:SF53">
    <property type="entry name" value="ENDO-4-O-SULFATASE"/>
    <property type="match status" value="1"/>
</dbReference>
<organism evidence="4">
    <name type="scientific">marine sediment metagenome</name>
    <dbReference type="NCBI Taxonomy" id="412755"/>
    <lineage>
        <taxon>unclassified sequences</taxon>
        <taxon>metagenomes</taxon>
        <taxon>ecological metagenomes</taxon>
    </lineage>
</organism>
<dbReference type="AlphaFoldDB" id="A0A0F9S558"/>
<dbReference type="InterPro" id="IPR050738">
    <property type="entry name" value="Sulfatase"/>
</dbReference>
<accession>A0A0F9S558</accession>
<dbReference type="InterPro" id="IPR017850">
    <property type="entry name" value="Alkaline_phosphatase_core_sf"/>
</dbReference>
<evidence type="ECO:0000256" key="1">
    <source>
        <dbReference type="ARBA" id="ARBA00008779"/>
    </source>
</evidence>
<protein>
    <recommendedName>
        <fullName evidence="3">Sulfatase N-terminal domain-containing protein</fullName>
    </recommendedName>
</protein>
<dbReference type="EMBL" id="LAZR01000807">
    <property type="protein sequence ID" value="KKN57352.1"/>
    <property type="molecule type" value="Genomic_DNA"/>
</dbReference>
<proteinExistence type="inferred from homology"/>
<evidence type="ECO:0000313" key="4">
    <source>
        <dbReference type="EMBL" id="KKN57352.1"/>
    </source>
</evidence>
<gene>
    <name evidence="4" type="ORF">LCGC14_0562940</name>
</gene>
<dbReference type="SUPFAM" id="SSF53649">
    <property type="entry name" value="Alkaline phosphatase-like"/>
    <property type="match status" value="1"/>
</dbReference>
<comment type="caution">
    <text evidence="4">The sequence shown here is derived from an EMBL/GenBank/DDBJ whole genome shotgun (WGS) entry which is preliminary data.</text>
</comment>
<dbReference type="Gene3D" id="3.40.720.10">
    <property type="entry name" value="Alkaline Phosphatase, subunit A"/>
    <property type="match status" value="1"/>
</dbReference>
<evidence type="ECO:0000259" key="3">
    <source>
        <dbReference type="Pfam" id="PF00884"/>
    </source>
</evidence>
<dbReference type="InterPro" id="IPR000917">
    <property type="entry name" value="Sulfatase_N"/>
</dbReference>
<feature type="domain" description="Sulfatase N-terminal" evidence="3">
    <location>
        <begin position="5"/>
        <end position="357"/>
    </location>
</feature>
<sequence length="465" mass="52838">MDKMNILVIVTDTFRSANIGCYGSTDTRTPNIDRFAAGGARFTEAYPESLPTIPVRRALHTGRRAYPFHNYRPVPWDIVYLPGWQPMADGESTLAEDLAAAGYHTGFVTDTMPYFAPGMNFTRGFKQWEFIRGQQQDYWKSPFAADRRRADNMRTDWDDGHPDGLVNYHVANTDMHHTSQDSSTGRTFQWAQRFLDDNAHQTPFYLMVDCFDPHEPWDPPDKYYRMYSDGRYTDPRYIAMPYAENRGGLSPEQVADTYCSYRGHCTLVDEWVGKLLDRLDAVDLRDNTLVIFTTDHGTNFADNLWHVTGKPGWALLPGVMHLPLIVRHPSLGQPNQSIDGLRYNLDITATVYEAAGVTPRQPIHGHSLLPALTGDQSGDREYLTSRYENTVWHFDGRWWLFGDIGKGTVHCFDLESDPQMQNDLGRGPEDVFNAAWTHLKADAGGDLPQFDMARLTDAIGRAPIE</sequence>
<dbReference type="PANTHER" id="PTHR42693">
    <property type="entry name" value="ARYLSULFATASE FAMILY MEMBER"/>
    <property type="match status" value="1"/>
</dbReference>